<organism evidence="5 6">
    <name type="scientific">Insulibacter thermoxylanivorax</name>
    <dbReference type="NCBI Taxonomy" id="2749268"/>
    <lineage>
        <taxon>Bacteria</taxon>
        <taxon>Bacillati</taxon>
        <taxon>Bacillota</taxon>
        <taxon>Bacilli</taxon>
        <taxon>Bacillales</taxon>
        <taxon>Paenibacillaceae</taxon>
        <taxon>Insulibacter</taxon>
    </lineage>
</organism>
<dbReference type="PANTHER" id="PTHR47619">
    <property type="entry name" value="METALLO-HYDROLASE YYCJ-RELATED"/>
    <property type="match status" value="1"/>
</dbReference>
<dbReference type="AlphaFoldDB" id="A0A916QFZ8"/>
<dbReference type="InterPro" id="IPR036866">
    <property type="entry name" value="RibonucZ/Hydroxyglut_hydro"/>
</dbReference>
<reference evidence="5" key="2">
    <citation type="journal article" date="2021" name="Data Brief">
        <title>Draft genome sequence data of the facultative, thermophilic, xylanolytic bacterium Paenibacillus sp. strain DA-C8.</title>
        <authorList>
            <person name="Chhe C."/>
            <person name="Uke A."/>
            <person name="Baramee S."/>
            <person name="Ungkulpasvich U."/>
            <person name="Tachaapaikoon C."/>
            <person name="Pason P."/>
            <person name="Waeonukul R."/>
            <person name="Ratanakhanokchai K."/>
            <person name="Kosugi A."/>
        </authorList>
    </citation>
    <scope>NUCLEOTIDE SEQUENCE</scope>
    <source>
        <strain evidence="5">DA-C8</strain>
    </source>
</reference>
<dbReference type="SMART" id="SM00849">
    <property type="entry name" value="Lactamase_B"/>
    <property type="match status" value="1"/>
</dbReference>
<dbReference type="EMBL" id="BMAQ01000013">
    <property type="protein sequence ID" value="GFR38214.1"/>
    <property type="molecule type" value="Genomic_DNA"/>
</dbReference>
<dbReference type="SUPFAM" id="SSF56281">
    <property type="entry name" value="Metallo-hydrolase/oxidoreductase"/>
    <property type="match status" value="1"/>
</dbReference>
<accession>A0A916QFZ8</accession>
<dbReference type="Gene3D" id="3.60.15.10">
    <property type="entry name" value="Ribonuclease Z/Hydroxyacylglutathione hydrolase-like"/>
    <property type="match status" value="1"/>
</dbReference>
<dbReference type="Proteomes" id="UP000654993">
    <property type="component" value="Unassembled WGS sequence"/>
</dbReference>
<evidence type="ECO:0000256" key="3">
    <source>
        <dbReference type="ARBA" id="ARBA00048505"/>
    </source>
</evidence>
<dbReference type="Pfam" id="PF12706">
    <property type="entry name" value="Lactamase_B_2"/>
    <property type="match status" value="1"/>
</dbReference>
<comment type="catalytic activity">
    <reaction evidence="3">
        <text>3',5'-cyclic UMP + H2O = UMP + H(+)</text>
        <dbReference type="Rhea" id="RHEA:70575"/>
        <dbReference type="ChEBI" id="CHEBI:15377"/>
        <dbReference type="ChEBI" id="CHEBI:15378"/>
        <dbReference type="ChEBI" id="CHEBI:57865"/>
        <dbReference type="ChEBI" id="CHEBI:184387"/>
    </reaction>
    <physiologicalReaction direction="left-to-right" evidence="3">
        <dbReference type="Rhea" id="RHEA:70576"/>
    </physiologicalReaction>
</comment>
<gene>
    <name evidence="5" type="ORF">PRECH8_15100</name>
</gene>
<dbReference type="RefSeq" id="WP_200966463.1">
    <property type="nucleotide sequence ID" value="NZ_BMAQ01000013.1"/>
</dbReference>
<evidence type="ECO:0000313" key="6">
    <source>
        <dbReference type="Proteomes" id="UP000654993"/>
    </source>
</evidence>
<dbReference type="PANTHER" id="PTHR47619:SF1">
    <property type="entry name" value="EXODEOXYRIBONUCLEASE WALJ"/>
    <property type="match status" value="1"/>
</dbReference>
<name>A0A916QFZ8_9BACL</name>
<evidence type="ECO:0000259" key="4">
    <source>
        <dbReference type="SMART" id="SM00849"/>
    </source>
</evidence>
<reference evidence="5" key="1">
    <citation type="submission" date="2020-08" db="EMBL/GenBank/DDBJ databases">
        <authorList>
            <person name="Uke A."/>
            <person name="Chhe C."/>
            <person name="Baramee S."/>
            <person name="Kosugi A."/>
        </authorList>
    </citation>
    <scope>NUCLEOTIDE SEQUENCE</scope>
    <source>
        <strain evidence="5">DA-C8</strain>
    </source>
</reference>
<sequence length="274" mass="30777">MGLRFSVLASGSTGNALLIENREVRLLVDAGLSAKKIDQLLASRERDGSRIDGILVTHEHSDHIKGISVFARKYQIPVYANERTWQELERLLPKSEFIERRVFRTGERLDFGSMTVESFETSHDAAEPVGYRFHSGDQILSLATDTGYVSDKMKALLADSDVLILEANHDVEMLRAGSYPWNVKRRILSDNGHLSNDAAAEALCDMLTGRIRRVYMAHLSRHHNLLDLARLTMSNILQERGFQIGAAGSMNAKGVVLMDTYHDRPTEWDDLLLA</sequence>
<keyword evidence="5" id="KW-0378">Hydrolase</keyword>
<evidence type="ECO:0000313" key="5">
    <source>
        <dbReference type="EMBL" id="GFR38214.1"/>
    </source>
</evidence>
<dbReference type="InterPro" id="IPR001279">
    <property type="entry name" value="Metallo-B-lactamas"/>
</dbReference>
<comment type="caution">
    <text evidence="5">The sequence shown here is derived from an EMBL/GenBank/DDBJ whole genome shotgun (WGS) entry which is preliminary data.</text>
</comment>
<dbReference type="GO" id="GO:0016787">
    <property type="term" value="F:hydrolase activity"/>
    <property type="evidence" value="ECO:0007669"/>
    <property type="project" value="UniProtKB-KW"/>
</dbReference>
<protein>
    <submittedName>
        <fullName evidence="5">MBL fold hydrolase</fullName>
    </submittedName>
</protein>
<comment type="function">
    <text evidence="2">Counteracts the endogenous Pycsar antiviral defense system. Phosphodiesterase that enables metal-dependent hydrolysis of host cyclic nucleotide Pycsar defense signals such as cCMP and cUMP.</text>
</comment>
<evidence type="ECO:0000256" key="1">
    <source>
        <dbReference type="ARBA" id="ARBA00034221"/>
    </source>
</evidence>
<comment type="catalytic activity">
    <reaction evidence="1">
        <text>3',5'-cyclic CMP + H2O = CMP + H(+)</text>
        <dbReference type="Rhea" id="RHEA:72675"/>
        <dbReference type="ChEBI" id="CHEBI:15377"/>
        <dbReference type="ChEBI" id="CHEBI:15378"/>
        <dbReference type="ChEBI" id="CHEBI:58003"/>
        <dbReference type="ChEBI" id="CHEBI:60377"/>
    </reaction>
    <physiologicalReaction direction="left-to-right" evidence="1">
        <dbReference type="Rhea" id="RHEA:72676"/>
    </physiologicalReaction>
</comment>
<evidence type="ECO:0000256" key="2">
    <source>
        <dbReference type="ARBA" id="ARBA00034301"/>
    </source>
</evidence>
<keyword evidence="6" id="KW-1185">Reference proteome</keyword>
<feature type="domain" description="Metallo-beta-lactamase" evidence="4">
    <location>
        <begin position="13"/>
        <end position="218"/>
    </location>
</feature>
<proteinExistence type="predicted"/>
<dbReference type="InterPro" id="IPR052533">
    <property type="entry name" value="WalJ/YycJ-like"/>
</dbReference>